<dbReference type="EC" id="3.4.21.109" evidence="11"/>
<evidence type="ECO:0000256" key="1">
    <source>
        <dbReference type="ARBA" id="ARBA00004606"/>
    </source>
</evidence>
<dbReference type="InterPro" id="IPR002172">
    <property type="entry name" value="LDrepeatLR_classA_rpt"/>
</dbReference>
<dbReference type="Gene3D" id="3.30.70.960">
    <property type="entry name" value="SEA domain"/>
    <property type="match status" value="1"/>
</dbReference>
<evidence type="ECO:0000256" key="10">
    <source>
        <dbReference type="ARBA" id="ARBA00023180"/>
    </source>
</evidence>
<dbReference type="SMART" id="SM00042">
    <property type="entry name" value="CUB"/>
    <property type="match status" value="2"/>
</dbReference>
<feature type="domain" description="CUB" evidence="15">
    <location>
        <begin position="199"/>
        <end position="317"/>
    </location>
</feature>
<feature type="disulfide bond" evidence="13">
    <location>
        <begin position="518"/>
        <end position="536"/>
    </location>
</feature>
<organism evidence="18 19">
    <name type="scientific">Scleropages formosus</name>
    <name type="common">Asian bonytongue</name>
    <name type="synonym">Osteoglossum formosum</name>
    <dbReference type="NCBI Taxonomy" id="113540"/>
    <lineage>
        <taxon>Eukaryota</taxon>
        <taxon>Metazoa</taxon>
        <taxon>Chordata</taxon>
        <taxon>Craniata</taxon>
        <taxon>Vertebrata</taxon>
        <taxon>Euteleostomi</taxon>
        <taxon>Actinopterygii</taxon>
        <taxon>Neopterygii</taxon>
        <taxon>Teleostei</taxon>
        <taxon>Osteoglossocephala</taxon>
        <taxon>Osteoglossomorpha</taxon>
        <taxon>Osteoglossiformes</taxon>
        <taxon>Osteoglossidae</taxon>
        <taxon>Scleropages</taxon>
    </lineage>
</organism>
<keyword evidence="6" id="KW-0735">Signal-anchor</keyword>
<dbReference type="PROSITE" id="PS00134">
    <property type="entry name" value="TRYPSIN_HIS"/>
    <property type="match status" value="1"/>
</dbReference>
<feature type="active site" description="Charge relay system" evidence="12">
    <location>
        <position position="697"/>
    </location>
</feature>
<evidence type="ECO:0000256" key="12">
    <source>
        <dbReference type="PIRSR" id="PIRSR036370-1"/>
    </source>
</evidence>
<dbReference type="GO" id="GO:0016020">
    <property type="term" value="C:membrane"/>
    <property type="evidence" value="ECO:0007669"/>
    <property type="project" value="UniProtKB-SubCell"/>
</dbReference>
<dbReference type="FunFam" id="2.40.10.10:FF:000003">
    <property type="entry name" value="Transmembrane serine protease 3"/>
    <property type="match status" value="1"/>
</dbReference>
<dbReference type="SUPFAM" id="SSF82671">
    <property type="entry name" value="SEA domain"/>
    <property type="match status" value="1"/>
</dbReference>
<feature type="disulfide bond" evidence="13">
    <location>
        <begin position="480"/>
        <end position="498"/>
    </location>
</feature>
<dbReference type="InterPro" id="IPR023415">
    <property type="entry name" value="LDLR_class-A_CS"/>
</dbReference>
<dbReference type="PROSITE" id="PS50024">
    <property type="entry name" value="SEA"/>
    <property type="match status" value="1"/>
</dbReference>
<comment type="caution">
    <text evidence="13">Lacks conserved residue(s) required for the propagation of feature annotation.</text>
</comment>
<keyword evidence="19" id="KW-1185">Reference proteome</keyword>
<dbReference type="InterPro" id="IPR036364">
    <property type="entry name" value="SEA_dom_sf"/>
</dbReference>
<keyword evidence="5 11" id="KW-0720">Serine protease</keyword>
<dbReference type="KEGG" id="sfm:108942054"/>
<dbReference type="RefSeq" id="XP_018620624.1">
    <property type="nucleotide sequence ID" value="XM_018765108.2"/>
</dbReference>
<dbReference type="CTD" id="678603"/>
<dbReference type="InterPro" id="IPR033116">
    <property type="entry name" value="TRYPSIN_SER"/>
</dbReference>
<sequence length="841" mass="93558">MDPLASRTYYSPRAQDWDSSVQFLPATDSRMLEKKGPGRACTAIILVIFLAILALVTGLLAWHFYFRKETVVNKMYTGSMRITNQAFLESYEHPNSTEFRALAAQVVSQLKKIYSKNSLLSKHYVGSTVQAFSEGSVIAYYYSEFTVPVELQSAIDNAMTSVDRLQGRRINMTDPLQIVNMTSSAVDSRMVWKTFKSSNDYYIHTSNGVNKSLMSPGFPDLPYPSNTFTQWHLRSDPNYVIKLTFDSFSVESNCNNDFVKVYDSLAAIESFLLAEKCGHYAPTEPLSFISSRNVMLLTLVTNERNNFPGFMAYVTQVPANSRACGSHLTGLKGTFKSPEFPSYYPPSVDCVWTIEVPAGKFIKVKFLKFLLPNTYQASTVCLTDYVEIEGQRFCGEKKYGFVVTSKRNQLKVLFHSDMSIVDRGFFAEFEAFEPTEPCPGAFHCQSNRCINVKLHCDGWDDCGDSSDEINCECNATQISCRNGLCKPSFWKCDGVDDCEDNTDEENCKVECKAGEFPCQEGKCISEKKKCDGKHDCGDGSDELNCQTSAVVLCTDYTYKCENGKCISKLNPECDLVVDCEDGSDEANCACGKQPFKTSRIVGGQNALEGEWPWQVSLHIKGAGHVCGASVISNRWLVTAAHCVQDDSKIKYSQPGVWEVYLGLHDQTRKTDSKWTEKRNLKNIICHPYYNSFTFDNDIALMELESPVTLNQYITPVCLPSVTHDFPAGKAVWVTGWGATKEDGYGAAVLQKAEVRIINSTVCNQLMSNHITSQMLCAGVLTGGVDACQGDSGGPLSSLELGGRYFLAGVVSWGDGCARRNKPGIYTRVTRFRGWIKQNTGV</sequence>
<feature type="disulfide bond" evidence="13">
    <location>
        <begin position="573"/>
        <end position="588"/>
    </location>
</feature>
<keyword evidence="3 14" id="KW-0812">Transmembrane</keyword>
<dbReference type="GO" id="GO:0006508">
    <property type="term" value="P:proteolysis"/>
    <property type="evidence" value="ECO:0007669"/>
    <property type="project" value="UniProtKB-KW"/>
</dbReference>
<evidence type="ECO:0000256" key="9">
    <source>
        <dbReference type="ARBA" id="ARBA00023157"/>
    </source>
</evidence>
<evidence type="ECO:0000256" key="14">
    <source>
        <dbReference type="SAM" id="Phobius"/>
    </source>
</evidence>
<evidence type="ECO:0000256" key="6">
    <source>
        <dbReference type="ARBA" id="ARBA00022968"/>
    </source>
</evidence>
<dbReference type="CDD" id="cd00041">
    <property type="entry name" value="CUB"/>
    <property type="match status" value="2"/>
</dbReference>
<gene>
    <name evidence="18" type="primary">st14a</name>
</gene>
<feature type="disulfide bond" evidence="13">
    <location>
        <begin position="473"/>
        <end position="485"/>
    </location>
</feature>
<name>A0A8C9VI30_SCLFO</name>
<feature type="domain" description="SEA" evidence="16">
    <location>
        <begin position="72"/>
        <end position="183"/>
    </location>
</feature>
<protein>
    <recommendedName>
        <fullName evidence="11">Suppressor of tumorigenicity 14 protein homolog</fullName>
        <ecNumber evidence="11">3.4.21.109</ecNumber>
    </recommendedName>
    <alternativeName>
        <fullName evidence="11">Serine protease 14</fullName>
    </alternativeName>
</protein>
<feature type="domain" description="Peptidase S1" evidence="17">
    <location>
        <begin position="600"/>
        <end position="840"/>
    </location>
</feature>
<dbReference type="GO" id="GO:0004252">
    <property type="term" value="F:serine-type endopeptidase activity"/>
    <property type="evidence" value="ECO:0007669"/>
    <property type="project" value="InterPro"/>
</dbReference>
<keyword evidence="2 11" id="KW-0645">Protease</keyword>
<dbReference type="Gene3D" id="2.60.120.290">
    <property type="entry name" value="Spermadhesin, CUB domain"/>
    <property type="match status" value="2"/>
</dbReference>
<dbReference type="PROSITE" id="PS50068">
    <property type="entry name" value="LDLRA_2"/>
    <property type="match status" value="4"/>
</dbReference>
<dbReference type="PRINTS" id="PR00261">
    <property type="entry name" value="LDLRECEPTOR"/>
</dbReference>
<comment type="similarity">
    <text evidence="11">Belongs to the peptidase S1 family.</text>
</comment>
<dbReference type="InterPro" id="IPR001254">
    <property type="entry name" value="Trypsin_dom"/>
</dbReference>
<evidence type="ECO:0000256" key="2">
    <source>
        <dbReference type="ARBA" id="ARBA00022670"/>
    </source>
</evidence>
<dbReference type="OrthoDB" id="6380398at2759"/>
<dbReference type="Proteomes" id="UP000694397">
    <property type="component" value="Chromosome 10"/>
</dbReference>
<comment type="subcellular location">
    <subcellularLocation>
        <location evidence="1">Membrane</location>
        <topology evidence="1">Single-pass type II membrane protein</topology>
    </subcellularLocation>
</comment>
<dbReference type="Pfam" id="PF00089">
    <property type="entry name" value="Trypsin"/>
    <property type="match status" value="1"/>
</dbReference>
<proteinExistence type="inferred from homology"/>
<reference evidence="18 19" key="1">
    <citation type="submission" date="2019-04" db="EMBL/GenBank/DDBJ databases">
        <authorList>
            <consortium name="Wellcome Sanger Institute Data Sharing"/>
        </authorList>
    </citation>
    <scope>NUCLEOTIDE SEQUENCE [LARGE SCALE GENOMIC DNA]</scope>
</reference>
<dbReference type="Gene3D" id="2.40.10.10">
    <property type="entry name" value="Trypsin-like serine proteases"/>
    <property type="match status" value="2"/>
</dbReference>
<feature type="disulfide bond" evidence="13">
    <location>
        <begin position="444"/>
        <end position="462"/>
    </location>
</feature>
<dbReference type="PANTHER" id="PTHR24252">
    <property type="entry name" value="ACROSIN-RELATED"/>
    <property type="match status" value="1"/>
</dbReference>
<dbReference type="PANTHER" id="PTHR24252:SF17">
    <property type="entry name" value="SUPPRESSOR OF TUMORIGENICITY 14 PROTEIN HOMOLOG-RELATED"/>
    <property type="match status" value="1"/>
</dbReference>
<dbReference type="SMART" id="SM00020">
    <property type="entry name" value="Tryp_SPc"/>
    <property type="match status" value="1"/>
</dbReference>
<keyword evidence="7 14" id="KW-1133">Transmembrane helix</keyword>
<comment type="function">
    <text evidence="11">Exhibits trypsin-like activity as defined by cleavage of synthetic substrates with Arg or Lys as the P1 site.</text>
</comment>
<feature type="disulfide bond" evidence="13">
    <location>
        <begin position="492"/>
        <end position="507"/>
    </location>
</feature>
<dbReference type="Ensembl" id="ENSSFOT00015068335.1">
    <property type="protein sequence ID" value="ENSSFOP00015056489.1"/>
    <property type="gene ID" value="ENSSFOG00015023099.2"/>
</dbReference>
<feature type="disulfide bond" evidence="13">
    <location>
        <begin position="511"/>
        <end position="523"/>
    </location>
</feature>
<evidence type="ECO:0000256" key="13">
    <source>
        <dbReference type="PROSITE-ProRule" id="PRU00124"/>
    </source>
</evidence>
<evidence type="ECO:0000259" key="17">
    <source>
        <dbReference type="PROSITE" id="PS50240"/>
    </source>
</evidence>
<dbReference type="PROSITE" id="PS00135">
    <property type="entry name" value="TRYPSIN_SER"/>
    <property type="match status" value="1"/>
</dbReference>
<evidence type="ECO:0000259" key="15">
    <source>
        <dbReference type="PROSITE" id="PS01180"/>
    </source>
</evidence>
<evidence type="ECO:0000256" key="11">
    <source>
        <dbReference type="PIRNR" id="PIRNR036370"/>
    </source>
</evidence>
<dbReference type="InterPro" id="IPR000859">
    <property type="entry name" value="CUB_dom"/>
</dbReference>
<dbReference type="InterPro" id="IPR017051">
    <property type="entry name" value="Peptidase_S1A_matripase"/>
</dbReference>
<dbReference type="PROSITE" id="PS50240">
    <property type="entry name" value="TRYPSIN_DOM"/>
    <property type="match status" value="1"/>
</dbReference>
<dbReference type="PROSITE" id="PS01180">
    <property type="entry name" value="CUB"/>
    <property type="match status" value="2"/>
</dbReference>
<dbReference type="CDD" id="cd00112">
    <property type="entry name" value="LDLa"/>
    <property type="match status" value="4"/>
</dbReference>
<dbReference type="Pfam" id="PF00431">
    <property type="entry name" value="CUB"/>
    <property type="match status" value="2"/>
</dbReference>
<keyword evidence="10" id="KW-0325">Glycoprotein</keyword>
<feature type="transmembrane region" description="Helical" evidence="14">
    <location>
        <begin position="40"/>
        <end position="65"/>
    </location>
</feature>
<feature type="active site" description="Charge relay system" evidence="12">
    <location>
        <position position="641"/>
    </location>
</feature>
<evidence type="ECO:0000313" key="18">
    <source>
        <dbReference type="Ensembl" id="ENSSFOP00015056489.1"/>
    </source>
</evidence>
<keyword evidence="9 13" id="KW-1015">Disulfide bond</keyword>
<dbReference type="InterPro" id="IPR035914">
    <property type="entry name" value="Sperma_CUB_dom_sf"/>
</dbReference>
<evidence type="ECO:0000259" key="16">
    <source>
        <dbReference type="PROSITE" id="PS50024"/>
    </source>
</evidence>
<evidence type="ECO:0000256" key="8">
    <source>
        <dbReference type="ARBA" id="ARBA00023136"/>
    </source>
</evidence>
<dbReference type="PROSITE" id="PS01209">
    <property type="entry name" value="LDLRA_1"/>
    <property type="match status" value="1"/>
</dbReference>
<evidence type="ECO:0000256" key="5">
    <source>
        <dbReference type="ARBA" id="ARBA00022825"/>
    </source>
</evidence>
<dbReference type="InterPro" id="IPR009003">
    <property type="entry name" value="Peptidase_S1_PA"/>
</dbReference>
<dbReference type="SUPFAM" id="SSF50494">
    <property type="entry name" value="Trypsin-like serine proteases"/>
    <property type="match status" value="1"/>
</dbReference>
<dbReference type="InterPro" id="IPR018114">
    <property type="entry name" value="TRYPSIN_HIS"/>
</dbReference>
<dbReference type="SUPFAM" id="SSF49854">
    <property type="entry name" value="Spermadhesin, CUB domain"/>
    <property type="match status" value="2"/>
</dbReference>
<dbReference type="FunFam" id="4.10.400.10:FF:000065">
    <property type="entry name" value="Transmembrane protease serine 7"/>
    <property type="match status" value="1"/>
</dbReference>
<keyword evidence="4 11" id="KW-0378">Hydrolase</keyword>
<dbReference type="InterPro" id="IPR000082">
    <property type="entry name" value="SEA_dom"/>
</dbReference>
<dbReference type="GeneTree" id="ENSGT00940000164481"/>
<reference evidence="18" key="2">
    <citation type="submission" date="2025-08" db="UniProtKB">
        <authorList>
            <consortium name="Ensembl"/>
        </authorList>
    </citation>
    <scope>IDENTIFICATION</scope>
</reference>
<accession>A0A8C9VI30</accession>
<feature type="disulfide bond" evidence="13">
    <location>
        <begin position="456"/>
        <end position="471"/>
    </location>
</feature>
<dbReference type="Pfam" id="PF00057">
    <property type="entry name" value="Ldl_recept_a"/>
    <property type="match status" value="4"/>
</dbReference>
<dbReference type="SUPFAM" id="SSF57424">
    <property type="entry name" value="LDL receptor-like module"/>
    <property type="match status" value="3"/>
</dbReference>
<evidence type="ECO:0000256" key="4">
    <source>
        <dbReference type="ARBA" id="ARBA00022801"/>
    </source>
</evidence>
<comment type="catalytic activity">
    <reaction evidence="11">
        <text>Cleaves various synthetic substrates with Arg or Lys at the P1 position and prefers small side-chain amino acids, such as Ala and Gly, at the P2 position.</text>
        <dbReference type="EC" id="3.4.21.109"/>
    </reaction>
</comment>
<dbReference type="InterPro" id="IPR036055">
    <property type="entry name" value="LDL_receptor-like_sf"/>
</dbReference>
<feature type="active site" description="Charge relay system" evidence="12">
    <location>
        <position position="791"/>
    </location>
</feature>
<dbReference type="InterPro" id="IPR043504">
    <property type="entry name" value="Peptidase_S1_PA_chymotrypsin"/>
</dbReference>
<dbReference type="Pfam" id="PF01390">
    <property type="entry name" value="SEA"/>
    <property type="match status" value="1"/>
</dbReference>
<evidence type="ECO:0000313" key="19">
    <source>
        <dbReference type="Proteomes" id="UP000694397"/>
    </source>
</evidence>
<dbReference type="AlphaFoldDB" id="A0A8C9VI30"/>
<feature type="disulfide bond" evidence="13">
    <location>
        <begin position="553"/>
        <end position="565"/>
    </location>
</feature>
<evidence type="ECO:0000256" key="7">
    <source>
        <dbReference type="ARBA" id="ARBA00022989"/>
    </source>
</evidence>
<reference evidence="18" key="3">
    <citation type="submission" date="2025-09" db="UniProtKB">
        <authorList>
            <consortium name="Ensembl"/>
        </authorList>
    </citation>
    <scope>IDENTIFICATION</scope>
</reference>
<dbReference type="GeneID" id="108942054"/>
<feature type="domain" description="CUB" evidence="15">
    <location>
        <begin position="324"/>
        <end position="432"/>
    </location>
</feature>
<keyword evidence="8 11" id="KW-0472">Membrane</keyword>
<dbReference type="Gene3D" id="4.10.400.10">
    <property type="entry name" value="Low-density Lipoprotein Receptor"/>
    <property type="match status" value="4"/>
</dbReference>
<feature type="disulfide bond" evidence="13">
    <location>
        <begin position="530"/>
        <end position="545"/>
    </location>
</feature>
<evidence type="ECO:0000256" key="3">
    <source>
        <dbReference type="ARBA" id="ARBA00022692"/>
    </source>
</evidence>
<dbReference type="CDD" id="cd00190">
    <property type="entry name" value="Tryp_SPc"/>
    <property type="match status" value="1"/>
</dbReference>
<dbReference type="SMART" id="SM00192">
    <property type="entry name" value="LDLa"/>
    <property type="match status" value="4"/>
</dbReference>
<dbReference type="PIRSF" id="PIRSF036370">
    <property type="entry name" value="ST14"/>
    <property type="match status" value="1"/>
</dbReference>